<proteinExistence type="predicted"/>
<accession>A0A0G4P296</accession>
<dbReference type="AlphaFoldDB" id="A0A0G4P296"/>
<name>A0A0G4P296_PENC3</name>
<dbReference type="EMBL" id="HG793137">
    <property type="protein sequence ID" value="CRL20442.1"/>
    <property type="molecule type" value="Genomic_DNA"/>
</dbReference>
<keyword evidence="2" id="KW-1185">Reference proteome</keyword>
<gene>
    <name evidence="1" type="ORF">PCAMFM013_S004g000383</name>
</gene>
<evidence type="ECO:0000313" key="2">
    <source>
        <dbReference type="Proteomes" id="UP000053732"/>
    </source>
</evidence>
<reference evidence="1 2" key="1">
    <citation type="journal article" date="2014" name="Nat. Commun.">
        <title>Multiple recent horizontal transfers of a large genomic region in cheese making fungi.</title>
        <authorList>
            <person name="Cheeseman K."/>
            <person name="Ropars J."/>
            <person name="Renault P."/>
            <person name="Dupont J."/>
            <person name="Gouzy J."/>
            <person name="Branca A."/>
            <person name="Abraham A.L."/>
            <person name="Ceppi M."/>
            <person name="Conseiller E."/>
            <person name="Debuchy R."/>
            <person name="Malagnac F."/>
            <person name="Goarin A."/>
            <person name="Silar P."/>
            <person name="Lacoste S."/>
            <person name="Sallet E."/>
            <person name="Bensimon A."/>
            <person name="Giraud T."/>
            <person name="Brygoo Y."/>
        </authorList>
    </citation>
    <scope>NUCLEOTIDE SEQUENCE [LARGE SCALE GENOMIC DNA]</scope>
    <source>
        <strain evidence="2">FM 013</strain>
    </source>
</reference>
<dbReference type="Proteomes" id="UP000053732">
    <property type="component" value="Unassembled WGS sequence"/>
</dbReference>
<sequence length="93" mass="9500">MVSFKSLLGAVAIAASIQSGSAILVTISLDVALGTIGGGLLLLDGANVAFFRNSSAVFGVPRHEGAPGEHASSSSVVEAPCILYRIYISMQYS</sequence>
<organism evidence="1 2">
    <name type="scientific">Penicillium camemberti (strain FM 013)</name>
    <dbReference type="NCBI Taxonomy" id="1429867"/>
    <lineage>
        <taxon>Eukaryota</taxon>
        <taxon>Fungi</taxon>
        <taxon>Dikarya</taxon>
        <taxon>Ascomycota</taxon>
        <taxon>Pezizomycotina</taxon>
        <taxon>Eurotiomycetes</taxon>
        <taxon>Eurotiomycetidae</taxon>
        <taxon>Eurotiales</taxon>
        <taxon>Aspergillaceae</taxon>
        <taxon>Penicillium</taxon>
    </lineage>
</organism>
<dbReference type="STRING" id="1429867.A0A0G4P296"/>
<evidence type="ECO:0000313" key="1">
    <source>
        <dbReference type="EMBL" id="CRL20442.1"/>
    </source>
</evidence>
<protein>
    <submittedName>
        <fullName evidence="1">Str. FM013</fullName>
    </submittedName>
</protein>